<proteinExistence type="predicted"/>
<protein>
    <submittedName>
        <fullName evidence="2">Uncharacterized protein</fullName>
    </submittedName>
</protein>
<evidence type="ECO:0000313" key="2">
    <source>
        <dbReference type="EMBL" id="KLU03048.1"/>
    </source>
</evidence>
<dbReference type="Proteomes" id="UP000036367">
    <property type="component" value="Unassembled WGS sequence"/>
</dbReference>
<organism evidence="2 3">
    <name type="scientific">Rhodopirellula islandica</name>
    <dbReference type="NCBI Taxonomy" id="595434"/>
    <lineage>
        <taxon>Bacteria</taxon>
        <taxon>Pseudomonadati</taxon>
        <taxon>Planctomycetota</taxon>
        <taxon>Planctomycetia</taxon>
        <taxon>Pirellulales</taxon>
        <taxon>Pirellulaceae</taxon>
        <taxon>Rhodopirellula</taxon>
    </lineage>
</organism>
<accession>A0A0J1B939</accession>
<dbReference type="STRING" id="595434.RISK_005018"/>
<reference evidence="2" key="1">
    <citation type="submission" date="2015-05" db="EMBL/GenBank/DDBJ databases">
        <title>Permanent draft genome of Rhodopirellula islandicus K833.</title>
        <authorList>
            <person name="Kizina J."/>
            <person name="Richter M."/>
            <person name="Glockner F.O."/>
            <person name="Harder J."/>
        </authorList>
    </citation>
    <scope>NUCLEOTIDE SEQUENCE [LARGE SCALE GENOMIC DNA]</scope>
    <source>
        <strain evidence="2">K833</strain>
    </source>
</reference>
<feature type="region of interest" description="Disordered" evidence="1">
    <location>
        <begin position="1"/>
        <end position="24"/>
    </location>
</feature>
<dbReference type="AlphaFoldDB" id="A0A0J1B939"/>
<dbReference type="PATRIC" id="fig|595434.4.peg.4759"/>
<keyword evidence="3" id="KW-1185">Reference proteome</keyword>
<comment type="caution">
    <text evidence="2">The sequence shown here is derived from an EMBL/GenBank/DDBJ whole genome shotgun (WGS) entry which is preliminary data.</text>
</comment>
<evidence type="ECO:0000256" key="1">
    <source>
        <dbReference type="SAM" id="MobiDB-lite"/>
    </source>
</evidence>
<evidence type="ECO:0000313" key="3">
    <source>
        <dbReference type="Proteomes" id="UP000036367"/>
    </source>
</evidence>
<sequence>MKVQTPASCENPGSRRGSGRAAAVDCVKQDREDCQSGLAIGTGEKKLPEQLSQPV</sequence>
<dbReference type="EMBL" id="LECT01000042">
    <property type="protein sequence ID" value="KLU03048.1"/>
    <property type="molecule type" value="Genomic_DNA"/>
</dbReference>
<name>A0A0J1B939_RHOIS</name>
<gene>
    <name evidence="2" type="ORF">RISK_005018</name>
</gene>